<dbReference type="RefSeq" id="WP_276236933.1">
    <property type="nucleotide sequence ID" value="NZ_CP119989.1"/>
</dbReference>
<evidence type="ECO:0000313" key="2">
    <source>
        <dbReference type="EMBL" id="MFC7098534.1"/>
    </source>
</evidence>
<organism evidence="2 3">
    <name type="scientific">Halobaculum marinum</name>
    <dbReference type="NCBI Taxonomy" id="3031996"/>
    <lineage>
        <taxon>Archaea</taxon>
        <taxon>Methanobacteriati</taxon>
        <taxon>Methanobacteriota</taxon>
        <taxon>Stenosarchaea group</taxon>
        <taxon>Halobacteria</taxon>
        <taxon>Halobacteriales</taxon>
        <taxon>Haloferacaceae</taxon>
        <taxon>Halobaculum</taxon>
    </lineage>
</organism>
<dbReference type="Proteomes" id="UP001596388">
    <property type="component" value="Unassembled WGS sequence"/>
</dbReference>
<dbReference type="EMBL" id="JBHTAG010000003">
    <property type="protein sequence ID" value="MFC7098534.1"/>
    <property type="molecule type" value="Genomic_DNA"/>
</dbReference>
<keyword evidence="3" id="KW-1185">Reference proteome</keyword>
<comment type="caution">
    <text evidence="2">The sequence shown here is derived from an EMBL/GenBank/DDBJ whole genome shotgun (WGS) entry which is preliminary data.</text>
</comment>
<protein>
    <submittedName>
        <fullName evidence="2">Uncharacterized protein</fullName>
    </submittedName>
</protein>
<reference evidence="2 3" key="1">
    <citation type="journal article" date="2019" name="Int. J. Syst. Evol. Microbiol.">
        <title>The Global Catalogue of Microorganisms (GCM) 10K type strain sequencing project: providing services to taxonomists for standard genome sequencing and annotation.</title>
        <authorList>
            <consortium name="The Broad Institute Genomics Platform"/>
            <consortium name="The Broad Institute Genome Sequencing Center for Infectious Disease"/>
            <person name="Wu L."/>
            <person name="Ma J."/>
        </authorList>
    </citation>
    <scope>NUCLEOTIDE SEQUENCE [LARGE SCALE GENOMIC DNA]</scope>
    <source>
        <strain evidence="2 3">DT55</strain>
    </source>
</reference>
<evidence type="ECO:0000313" key="3">
    <source>
        <dbReference type="Proteomes" id="UP001596388"/>
    </source>
</evidence>
<dbReference type="GeneID" id="79270538"/>
<feature type="region of interest" description="Disordered" evidence="1">
    <location>
        <begin position="1"/>
        <end position="21"/>
    </location>
</feature>
<evidence type="ECO:0000256" key="1">
    <source>
        <dbReference type="SAM" id="MobiDB-lite"/>
    </source>
</evidence>
<proteinExistence type="predicted"/>
<accession>A0ABD5WY67</accession>
<gene>
    <name evidence="2" type="ORF">ACFQKD_14585</name>
</gene>
<dbReference type="AlphaFoldDB" id="A0ABD5WY67"/>
<name>A0ABD5WY67_9EURY</name>
<sequence length="179" mass="19691">MPVDIRDHPQAPPAEELQGFTLIPVSREEIASRQADGETLAEADLTAERDDVYVELDPDPTDRGTHDDIGTALYRLVQLFGTPNVPGFDAGGDLSDREHTTFKYLFRLVNDADEGDRTLPDEWLVTAFDKKARLGVGLADWDGEVDPEHVDGAVGLVSLALVTNVVSEPIETSVEDNWY</sequence>